<proteinExistence type="predicted"/>
<sequence length="80" mass="9064">SAIAEMVLQQSAPTTNIQNREKVLKYNTKLGSKIGGKLEEKWNGPYQSHEALGNSTYKLRTIDWQEQVLVKVVYGSQLKK</sequence>
<feature type="non-terminal residue" evidence="1">
    <location>
        <position position="1"/>
    </location>
</feature>
<gene>
    <name evidence="1" type="ORF">GMARGA_LOCUS6448</name>
</gene>
<evidence type="ECO:0000313" key="2">
    <source>
        <dbReference type="Proteomes" id="UP000789901"/>
    </source>
</evidence>
<comment type="caution">
    <text evidence="1">The sequence shown here is derived from an EMBL/GenBank/DDBJ whole genome shotgun (WGS) entry which is preliminary data.</text>
</comment>
<organism evidence="1 2">
    <name type="scientific">Gigaspora margarita</name>
    <dbReference type="NCBI Taxonomy" id="4874"/>
    <lineage>
        <taxon>Eukaryota</taxon>
        <taxon>Fungi</taxon>
        <taxon>Fungi incertae sedis</taxon>
        <taxon>Mucoromycota</taxon>
        <taxon>Glomeromycotina</taxon>
        <taxon>Glomeromycetes</taxon>
        <taxon>Diversisporales</taxon>
        <taxon>Gigasporaceae</taxon>
        <taxon>Gigaspora</taxon>
    </lineage>
</organism>
<dbReference type="EMBL" id="CAJVQB010002919">
    <property type="protein sequence ID" value="CAG8591865.1"/>
    <property type="molecule type" value="Genomic_DNA"/>
</dbReference>
<name>A0ABN7UJB8_GIGMA</name>
<reference evidence="1 2" key="1">
    <citation type="submission" date="2021-06" db="EMBL/GenBank/DDBJ databases">
        <authorList>
            <person name="Kallberg Y."/>
            <person name="Tangrot J."/>
            <person name="Rosling A."/>
        </authorList>
    </citation>
    <scope>NUCLEOTIDE SEQUENCE [LARGE SCALE GENOMIC DNA]</scope>
    <source>
        <strain evidence="1 2">120-4 pot B 10/14</strain>
    </source>
</reference>
<keyword evidence="2" id="KW-1185">Reference proteome</keyword>
<protein>
    <submittedName>
        <fullName evidence="1">31471_t:CDS:1</fullName>
    </submittedName>
</protein>
<evidence type="ECO:0000313" key="1">
    <source>
        <dbReference type="EMBL" id="CAG8591865.1"/>
    </source>
</evidence>
<accession>A0ABN7UJB8</accession>
<dbReference type="Proteomes" id="UP000789901">
    <property type="component" value="Unassembled WGS sequence"/>
</dbReference>